<keyword evidence="4" id="KW-0489">Methyltransferase</keyword>
<gene>
    <name evidence="4" type="ORF">SAMN04488242_1349</name>
</gene>
<accession>A0A1G9JN74</accession>
<reference evidence="4 5" key="1">
    <citation type="submission" date="2016-10" db="EMBL/GenBank/DDBJ databases">
        <authorList>
            <person name="de Groot N.N."/>
        </authorList>
    </citation>
    <scope>NUCLEOTIDE SEQUENCE [LARGE SCALE GENOMIC DNA]</scope>
    <source>
        <strain evidence="4 5">CGMCC 1.9159</strain>
    </source>
</reference>
<evidence type="ECO:0000313" key="5">
    <source>
        <dbReference type="Proteomes" id="UP000199475"/>
    </source>
</evidence>
<dbReference type="Pfam" id="PF18096">
    <property type="entry name" value="Thump_like"/>
    <property type="match status" value="1"/>
</dbReference>
<evidence type="ECO:0000313" key="4">
    <source>
        <dbReference type="EMBL" id="SDL38675.1"/>
    </source>
</evidence>
<proteinExistence type="predicted"/>
<name>A0A1G9JN74_9ACTN</name>
<keyword evidence="4" id="KW-0808">Transferase</keyword>
<organism evidence="4 5">
    <name type="scientific">Tessaracoccus oleiagri</name>
    <dbReference type="NCBI Taxonomy" id="686624"/>
    <lineage>
        <taxon>Bacteria</taxon>
        <taxon>Bacillati</taxon>
        <taxon>Actinomycetota</taxon>
        <taxon>Actinomycetes</taxon>
        <taxon>Propionibacteriales</taxon>
        <taxon>Propionibacteriaceae</taxon>
        <taxon>Tessaracoccus</taxon>
    </lineage>
</organism>
<dbReference type="InterPro" id="IPR013216">
    <property type="entry name" value="Methyltransf_11"/>
</dbReference>
<evidence type="ECO:0000259" key="3">
    <source>
        <dbReference type="Pfam" id="PF18096"/>
    </source>
</evidence>
<dbReference type="STRING" id="686624.SAMN04488242_1349"/>
<dbReference type="SUPFAM" id="SSF53335">
    <property type="entry name" value="S-adenosyl-L-methionine-dependent methyltransferases"/>
    <property type="match status" value="1"/>
</dbReference>
<feature type="region of interest" description="Disordered" evidence="1">
    <location>
        <begin position="1"/>
        <end position="20"/>
    </location>
</feature>
<dbReference type="EMBL" id="FNGP01000002">
    <property type="protein sequence ID" value="SDL38675.1"/>
    <property type="molecule type" value="Genomic_DNA"/>
</dbReference>
<dbReference type="Pfam" id="PF08241">
    <property type="entry name" value="Methyltransf_11"/>
    <property type="match status" value="1"/>
</dbReference>
<sequence length="375" mass="40462">MTARLDALRAAEGEPDPDSLAAGERLRRAFPADDVAWALTQVALRRRTAGRLDRAADMLFTPAGAEQATRSTVARWRAERFADAGVRRVWDIGCGIGSDAMAFAEAGLEVLAVDADAETVEVATHNLALVGAGPARLGRAEELDVPAGDAVFLDPARRTARGRSWQVEDFTPPWSLVLGYLSSARFVAVKLGPGVPKELLPRDVQWAWVSASGDVVEASLWNRLEPGPLAVRIDKGVHTLRPAGRALDVRPLGRYLAEPDGAAIRAGLVAEAAGERDAWLLDEHVAYLSSDTPIDSGWVSNFEVLDVLDHDRKALRAYVRDNRLGRLEIKKRAVDVNPAELRRALKPKGPGAATIILARTPEGTRAVIARRLALG</sequence>
<dbReference type="PANTHER" id="PTHR14741:SF32">
    <property type="entry name" value="TRIMETHYLGUANOSINE SYNTHASE"/>
    <property type="match status" value="1"/>
</dbReference>
<evidence type="ECO:0000256" key="1">
    <source>
        <dbReference type="SAM" id="MobiDB-lite"/>
    </source>
</evidence>
<dbReference type="GO" id="GO:0032259">
    <property type="term" value="P:methylation"/>
    <property type="evidence" value="ECO:0007669"/>
    <property type="project" value="UniProtKB-KW"/>
</dbReference>
<dbReference type="RefSeq" id="WP_093250218.1">
    <property type="nucleotide sequence ID" value="NZ_FNGP01000002.1"/>
</dbReference>
<dbReference type="Proteomes" id="UP000199475">
    <property type="component" value="Unassembled WGS sequence"/>
</dbReference>
<dbReference type="GO" id="GO:0008757">
    <property type="term" value="F:S-adenosylmethionine-dependent methyltransferase activity"/>
    <property type="evidence" value="ECO:0007669"/>
    <property type="project" value="InterPro"/>
</dbReference>
<dbReference type="PANTHER" id="PTHR14741">
    <property type="entry name" value="S-ADENOSYLMETHIONINE-DEPENDENT METHYLTRANSFERASE RELATED"/>
    <property type="match status" value="1"/>
</dbReference>
<feature type="compositionally biased region" description="Basic and acidic residues" evidence="1">
    <location>
        <begin position="1"/>
        <end position="12"/>
    </location>
</feature>
<dbReference type="CDD" id="cd02440">
    <property type="entry name" value="AdoMet_MTases"/>
    <property type="match status" value="1"/>
</dbReference>
<dbReference type="InterPro" id="IPR041497">
    <property type="entry name" value="Thump-like"/>
</dbReference>
<feature type="domain" description="THUMP-like" evidence="3">
    <location>
        <begin position="301"/>
        <end position="371"/>
    </location>
</feature>
<protein>
    <submittedName>
        <fullName evidence="4">Methyltransferase domain-containing protein</fullName>
    </submittedName>
</protein>
<dbReference type="AlphaFoldDB" id="A0A1G9JN74"/>
<feature type="domain" description="Methyltransferase type 11" evidence="2">
    <location>
        <begin position="91"/>
        <end position="148"/>
    </location>
</feature>
<keyword evidence="5" id="KW-1185">Reference proteome</keyword>
<evidence type="ECO:0000259" key="2">
    <source>
        <dbReference type="Pfam" id="PF08241"/>
    </source>
</evidence>
<dbReference type="OrthoDB" id="9810570at2"/>
<dbReference type="Gene3D" id="3.40.50.150">
    <property type="entry name" value="Vaccinia Virus protein VP39"/>
    <property type="match status" value="1"/>
</dbReference>
<dbReference type="InterPro" id="IPR029063">
    <property type="entry name" value="SAM-dependent_MTases_sf"/>
</dbReference>